<organism evidence="2">
    <name type="scientific">Fagus sylvatica</name>
    <name type="common">Beechnut</name>
    <dbReference type="NCBI Taxonomy" id="28930"/>
    <lineage>
        <taxon>Eukaryota</taxon>
        <taxon>Viridiplantae</taxon>
        <taxon>Streptophyta</taxon>
        <taxon>Embryophyta</taxon>
        <taxon>Tracheophyta</taxon>
        <taxon>Spermatophyta</taxon>
        <taxon>Magnoliopsida</taxon>
        <taxon>eudicotyledons</taxon>
        <taxon>Gunneridae</taxon>
        <taxon>Pentapetalae</taxon>
        <taxon>rosids</taxon>
        <taxon>fabids</taxon>
        <taxon>Fagales</taxon>
        <taxon>Fagaceae</taxon>
        <taxon>Fagus</taxon>
    </lineage>
</organism>
<name>A0A2N9G238_FAGSY</name>
<feature type="region of interest" description="Disordered" evidence="1">
    <location>
        <begin position="425"/>
        <end position="451"/>
    </location>
</feature>
<evidence type="ECO:0008006" key="3">
    <source>
        <dbReference type="Google" id="ProtNLM"/>
    </source>
</evidence>
<feature type="compositionally biased region" description="Basic and acidic residues" evidence="1">
    <location>
        <begin position="468"/>
        <end position="483"/>
    </location>
</feature>
<feature type="compositionally biased region" description="Basic and acidic residues" evidence="1">
    <location>
        <begin position="493"/>
        <end position="502"/>
    </location>
</feature>
<dbReference type="InterPro" id="IPR044824">
    <property type="entry name" value="MAIN-like"/>
</dbReference>
<dbReference type="GO" id="GO:0010073">
    <property type="term" value="P:meristem maintenance"/>
    <property type="evidence" value="ECO:0007669"/>
    <property type="project" value="InterPro"/>
</dbReference>
<feature type="compositionally biased region" description="Basic and acidic residues" evidence="1">
    <location>
        <begin position="426"/>
        <end position="451"/>
    </location>
</feature>
<dbReference type="PANTHER" id="PTHR46033:SF65">
    <property type="entry name" value="AMINOTRANSFERASE-LIKE PLANT MOBILE DOMAIN-CONTAINING PROTEIN"/>
    <property type="match status" value="1"/>
</dbReference>
<sequence>MAKSSSNIDPCSRATQIIEALHASHRITCILIPRPDDDILNGVSLNYNDFIKEMKGSGTSLVTYKEKCCFLLVLDMQVPGLYLLKTGYQLLPTHSSMLGKRTEPKQSHGEPVWLIQMWAYSYFPSIAPKLHLTIEPWSYGEAWMHARYPKEVPSYPTYFRLFSDSSRRRSPEEFMLFEAKTYGSKDFHQFSSQGFFKGDAAWGVCLQLRDFVVIRSSNADVEAYYPSLVARQFGLVQLLPIPPIWIKNTNWTSRVSISKDKAKQISVLASAGFEHMASYVTPQPLQQISSSGKKKPANEVLSGQFALECSFKKAKEDLKLQAPILRLPALSKQGTRISTKRKTPEVEEVDPTIPSKGAKSSGKKLVKTVAKKSTAKKAKVVKIVYDSSIIEVEPLEEELDDAATLSNLIRRLKEAKQLAATLKAKAKAEDAERKRLEAEVEKRRQAKKAEDERIAEIEKRLEIKKKEKAEAEKKQQKLEKTKEEEEEKKKKKEEREKGKTEENSCDVSAEGLAQPIIKVRTSIEAMTSPIEATTPLTQNMPEDLRDIDKLLEDVSLTLQQCQTPTKTSSTLTPLEPTKDQLQATIDQLKELLQKPVSTVLLDASLASELKLIDQKVKSLEELQLWKSKHTQMCLEVQIVHAESQGLVQGVELISRAEQDIQILQSEITDLEMLPLMSWASLLDAFKEL</sequence>
<feature type="region of interest" description="Disordered" evidence="1">
    <location>
        <begin position="468"/>
        <end position="506"/>
    </location>
</feature>
<dbReference type="EMBL" id="OIVN01001402">
    <property type="protein sequence ID" value="SPC93533.1"/>
    <property type="molecule type" value="Genomic_DNA"/>
</dbReference>
<reference evidence="2" key="1">
    <citation type="submission" date="2018-02" db="EMBL/GenBank/DDBJ databases">
        <authorList>
            <person name="Cohen D.B."/>
            <person name="Kent A.D."/>
        </authorList>
    </citation>
    <scope>NUCLEOTIDE SEQUENCE</scope>
</reference>
<dbReference type="PANTHER" id="PTHR46033">
    <property type="entry name" value="PROTEIN MAIN-LIKE 2"/>
    <property type="match status" value="1"/>
</dbReference>
<evidence type="ECO:0000256" key="1">
    <source>
        <dbReference type="SAM" id="MobiDB-lite"/>
    </source>
</evidence>
<proteinExistence type="predicted"/>
<dbReference type="AlphaFoldDB" id="A0A2N9G238"/>
<feature type="region of interest" description="Disordered" evidence="1">
    <location>
        <begin position="336"/>
        <end position="360"/>
    </location>
</feature>
<accession>A0A2N9G238</accession>
<evidence type="ECO:0000313" key="2">
    <source>
        <dbReference type="EMBL" id="SPC93533.1"/>
    </source>
</evidence>
<protein>
    <recommendedName>
        <fullName evidence="3">Aminotransferase-like plant mobile domain-containing protein</fullName>
    </recommendedName>
</protein>
<gene>
    <name evidence="2" type="ORF">FSB_LOCUS21415</name>
</gene>